<dbReference type="AlphaFoldDB" id="A0A0K2UFR5"/>
<accession>A0A0K2UFR5</accession>
<name>A0A0K2UFR5_LEPSM</name>
<evidence type="ECO:0000313" key="1">
    <source>
        <dbReference type="EMBL" id="CDW36802.1"/>
    </source>
</evidence>
<protein>
    <submittedName>
        <fullName evidence="1">Uncharacterized protein</fullName>
    </submittedName>
</protein>
<organism evidence="1">
    <name type="scientific">Lepeophtheirus salmonis</name>
    <name type="common">Salmon louse</name>
    <name type="synonym">Caligus salmonis</name>
    <dbReference type="NCBI Taxonomy" id="72036"/>
    <lineage>
        <taxon>Eukaryota</taxon>
        <taxon>Metazoa</taxon>
        <taxon>Ecdysozoa</taxon>
        <taxon>Arthropoda</taxon>
        <taxon>Crustacea</taxon>
        <taxon>Multicrustacea</taxon>
        <taxon>Hexanauplia</taxon>
        <taxon>Copepoda</taxon>
        <taxon>Siphonostomatoida</taxon>
        <taxon>Caligidae</taxon>
        <taxon>Lepeophtheirus</taxon>
    </lineage>
</organism>
<dbReference type="EMBL" id="HACA01019441">
    <property type="protein sequence ID" value="CDW36802.1"/>
    <property type="molecule type" value="Transcribed_RNA"/>
</dbReference>
<sequence length="84" mass="9257">MTREHIQITRSSPIYKDMVQNPSRSPGRASIVYEDTSVFVHVGSSTSSLVTHMKLSLIFPRGCHGGIQLETKKIVGFQSNPLGN</sequence>
<proteinExistence type="predicted"/>
<feature type="non-terminal residue" evidence="1">
    <location>
        <position position="84"/>
    </location>
</feature>
<reference evidence="1" key="1">
    <citation type="submission" date="2014-05" db="EMBL/GenBank/DDBJ databases">
        <authorList>
            <person name="Chronopoulou M."/>
        </authorList>
    </citation>
    <scope>NUCLEOTIDE SEQUENCE</scope>
    <source>
        <tissue evidence="1">Whole organism</tissue>
    </source>
</reference>